<proteinExistence type="predicted"/>
<dbReference type="KEGG" id="pfer:IRI77_33200"/>
<dbReference type="Proteomes" id="UP000593892">
    <property type="component" value="Chromosome"/>
</dbReference>
<dbReference type="AlphaFoldDB" id="A0A7S7NPY2"/>
<gene>
    <name evidence="1" type="ORF">IRI77_33200</name>
</gene>
<name>A0A7S7NPY2_PALFE</name>
<evidence type="ECO:0000313" key="1">
    <source>
        <dbReference type="EMBL" id="QOY87559.1"/>
    </source>
</evidence>
<evidence type="ECO:0000313" key="2">
    <source>
        <dbReference type="Proteomes" id="UP000593892"/>
    </source>
</evidence>
<sequence>MKAPHLFLLDALMLEDEPALEAWRAWRAIANMDRLDAASFRLLPALAARLEPWLAGDPQRAILTGICRRGWSQAQMRRKVLAEAVSVLAGADVPAQAAGPVDWADRYWPAGVMRSIESLNLDVVPADVNRAVETLMQAGWTVEGRSPAGSWFELRFAPPVRLRNRAGVGVRVHWRGLPNSDVVLPELAGWKARETSAEHDLVRVLGCEYADGLHWSCDAAMIGRVSIDWDEVARLLRWHYLAKTRLHEWNPALVRSIPLGIGERVLTWPLRMYRRIRVAGRH</sequence>
<accession>A0A7S7NPY2</accession>
<dbReference type="EMBL" id="CP063849">
    <property type="protein sequence ID" value="QOY87559.1"/>
    <property type="molecule type" value="Genomic_DNA"/>
</dbReference>
<protein>
    <submittedName>
        <fullName evidence="1">Uncharacterized protein</fullName>
    </submittedName>
</protein>
<organism evidence="1 2">
    <name type="scientific">Paludibaculum fermentans</name>
    <dbReference type="NCBI Taxonomy" id="1473598"/>
    <lineage>
        <taxon>Bacteria</taxon>
        <taxon>Pseudomonadati</taxon>
        <taxon>Acidobacteriota</taxon>
        <taxon>Terriglobia</taxon>
        <taxon>Bryobacterales</taxon>
        <taxon>Bryobacteraceae</taxon>
        <taxon>Paludibaculum</taxon>
    </lineage>
</organism>
<dbReference type="RefSeq" id="WP_194449226.1">
    <property type="nucleotide sequence ID" value="NZ_CP063849.1"/>
</dbReference>
<reference evidence="1 2" key="1">
    <citation type="submission" date="2020-10" db="EMBL/GenBank/DDBJ databases">
        <title>Complete genome sequence of Paludibaculum fermentans P105T, a facultatively anaerobic acidobacterium capable of dissimilatory Fe(III) reduction.</title>
        <authorList>
            <person name="Dedysh S.N."/>
            <person name="Beletsky A.V."/>
            <person name="Kulichevskaya I.S."/>
            <person name="Mardanov A.V."/>
            <person name="Ravin N.V."/>
        </authorList>
    </citation>
    <scope>NUCLEOTIDE SEQUENCE [LARGE SCALE GENOMIC DNA]</scope>
    <source>
        <strain evidence="1 2">P105</strain>
    </source>
</reference>
<keyword evidence="2" id="KW-1185">Reference proteome</keyword>